<feature type="non-terminal residue" evidence="1">
    <location>
        <position position="76"/>
    </location>
</feature>
<gene>
    <name evidence="1" type="ORF">A6R68_06375</name>
</gene>
<dbReference type="FunFam" id="3.30.60.300:FF:000001">
    <property type="entry name" value="60S ribosomal protein L10"/>
    <property type="match status" value="1"/>
</dbReference>
<dbReference type="GO" id="GO:0006412">
    <property type="term" value="P:translation"/>
    <property type="evidence" value="ECO:0007669"/>
    <property type="project" value="InterPro"/>
</dbReference>
<dbReference type="PANTHER" id="PTHR11726">
    <property type="entry name" value="60S RIBOSOMAL PROTEIN L10"/>
    <property type="match status" value="1"/>
</dbReference>
<dbReference type="Gene3D" id="3.30.60.300">
    <property type="match status" value="1"/>
</dbReference>
<name>A0A1A6GFR5_NEOLE</name>
<keyword evidence="2" id="KW-1185">Reference proteome</keyword>
<dbReference type="GO" id="GO:0005840">
    <property type="term" value="C:ribosome"/>
    <property type="evidence" value="ECO:0007669"/>
    <property type="project" value="InterPro"/>
</dbReference>
<dbReference type="Proteomes" id="UP000092124">
    <property type="component" value="Unassembled WGS sequence"/>
</dbReference>
<evidence type="ECO:0000313" key="1">
    <source>
        <dbReference type="EMBL" id="OBS65098.1"/>
    </source>
</evidence>
<sequence length="76" mass="8765">MVSNKYEQLSSKALNGHLYLCQQIHEIHILKKWGFTKLNADGFEDILAEKQLFHHGCGVKYIPNGGTLDKWRDLHS</sequence>
<dbReference type="EMBL" id="LZPO01097107">
    <property type="protein sequence ID" value="OBS65098.1"/>
    <property type="molecule type" value="Genomic_DNA"/>
</dbReference>
<protein>
    <submittedName>
        <fullName evidence="1">Uncharacterized protein</fullName>
    </submittedName>
</protein>
<dbReference type="OrthoDB" id="10258869at2759"/>
<organism evidence="1 2">
    <name type="scientific">Neotoma lepida</name>
    <name type="common">Desert woodrat</name>
    <dbReference type="NCBI Taxonomy" id="56216"/>
    <lineage>
        <taxon>Eukaryota</taxon>
        <taxon>Metazoa</taxon>
        <taxon>Chordata</taxon>
        <taxon>Craniata</taxon>
        <taxon>Vertebrata</taxon>
        <taxon>Euteleostomi</taxon>
        <taxon>Mammalia</taxon>
        <taxon>Eutheria</taxon>
        <taxon>Euarchontoglires</taxon>
        <taxon>Glires</taxon>
        <taxon>Rodentia</taxon>
        <taxon>Myomorpha</taxon>
        <taxon>Muroidea</taxon>
        <taxon>Cricetidae</taxon>
        <taxon>Neotominae</taxon>
        <taxon>Neotoma</taxon>
    </lineage>
</organism>
<comment type="caution">
    <text evidence="1">The sequence shown here is derived from an EMBL/GenBank/DDBJ whole genome shotgun (WGS) entry which is preliminary data.</text>
</comment>
<reference evidence="1 2" key="1">
    <citation type="submission" date="2016-06" db="EMBL/GenBank/DDBJ databases">
        <title>The Draft Genome Sequence and Annotation of the Desert Woodrat Neotoma lepida.</title>
        <authorList>
            <person name="Campbell M."/>
            <person name="Oakeson K.F."/>
            <person name="Yandell M."/>
            <person name="Halpert J.R."/>
            <person name="Dearing D."/>
        </authorList>
    </citation>
    <scope>NUCLEOTIDE SEQUENCE [LARGE SCALE GENOMIC DNA]</scope>
    <source>
        <strain evidence="1">417</strain>
        <tissue evidence="1">Liver</tissue>
    </source>
</reference>
<dbReference type="GO" id="GO:0003735">
    <property type="term" value="F:structural constituent of ribosome"/>
    <property type="evidence" value="ECO:0007669"/>
    <property type="project" value="InterPro"/>
</dbReference>
<proteinExistence type="predicted"/>
<evidence type="ECO:0000313" key="2">
    <source>
        <dbReference type="Proteomes" id="UP000092124"/>
    </source>
</evidence>
<dbReference type="STRING" id="56216.A0A1A6GFR5"/>
<dbReference type="InterPro" id="IPR001197">
    <property type="entry name" value="Ribosomal_uL16_euk_arch"/>
</dbReference>
<accession>A0A1A6GFR5</accession>
<dbReference type="AlphaFoldDB" id="A0A1A6GFR5"/>